<evidence type="ECO:0000256" key="4">
    <source>
        <dbReference type="ARBA" id="ARBA00022989"/>
    </source>
</evidence>
<comment type="caution">
    <text evidence="8">The sequence shown here is derived from an EMBL/GenBank/DDBJ whole genome shotgun (WGS) entry which is preliminary data.</text>
</comment>
<name>A0A0W0YJE8_9GAMM</name>
<evidence type="ECO:0000256" key="1">
    <source>
        <dbReference type="ARBA" id="ARBA00004651"/>
    </source>
</evidence>
<proteinExistence type="predicted"/>
<evidence type="ECO:0000256" key="6">
    <source>
        <dbReference type="SAM" id="Phobius"/>
    </source>
</evidence>
<dbReference type="OrthoDB" id="4337946at2"/>
<sequence>MIFINLFIYVLLVITGTGVILTKNPLKQTIVLSLFGLIVSLLFLILQAPEVALSEIVVGMVLIPLMVLLSLVKIKGYKEINTDERDQ</sequence>
<accession>A0A0W0YJE8</accession>
<dbReference type="AlphaFoldDB" id="A0A0W0YJE8"/>
<dbReference type="PATRIC" id="fig|45074.5.peg.2871"/>
<feature type="domain" description="MrpA C-terminal/MbhD" evidence="7">
    <location>
        <begin position="10"/>
        <end position="74"/>
    </location>
</feature>
<dbReference type="InterPro" id="IPR042106">
    <property type="entry name" value="Nuo/plastoQ_OxRdtase_6_NuoJ"/>
</dbReference>
<keyword evidence="5 6" id="KW-0472">Membrane</keyword>
<keyword evidence="9" id="KW-1185">Reference proteome</keyword>
<protein>
    <recommendedName>
        <fullName evidence="7">MrpA C-terminal/MbhD domain-containing protein</fullName>
    </recommendedName>
</protein>
<evidence type="ECO:0000256" key="2">
    <source>
        <dbReference type="ARBA" id="ARBA00022475"/>
    </source>
</evidence>
<keyword evidence="2" id="KW-1003">Cell membrane</keyword>
<keyword evidence="4 6" id="KW-1133">Transmembrane helix</keyword>
<dbReference type="STRING" id="45074.Lsan_2667"/>
<organism evidence="8 9">
    <name type="scientific">Legionella santicrucis</name>
    <dbReference type="NCBI Taxonomy" id="45074"/>
    <lineage>
        <taxon>Bacteria</taxon>
        <taxon>Pseudomonadati</taxon>
        <taxon>Pseudomonadota</taxon>
        <taxon>Gammaproteobacteria</taxon>
        <taxon>Legionellales</taxon>
        <taxon>Legionellaceae</taxon>
        <taxon>Legionella</taxon>
    </lineage>
</organism>
<keyword evidence="3 6" id="KW-0812">Transmembrane</keyword>
<reference evidence="8 9" key="1">
    <citation type="submission" date="2015-11" db="EMBL/GenBank/DDBJ databases">
        <title>Genomic analysis of 38 Legionella species identifies large and diverse effector repertoires.</title>
        <authorList>
            <person name="Burstein D."/>
            <person name="Amaro F."/>
            <person name="Zusman T."/>
            <person name="Lifshitz Z."/>
            <person name="Cohen O."/>
            <person name="Gilbert J.A."/>
            <person name="Pupko T."/>
            <person name="Shuman H.A."/>
            <person name="Segal G."/>
        </authorList>
    </citation>
    <scope>NUCLEOTIDE SEQUENCE [LARGE SCALE GENOMIC DNA]</scope>
    <source>
        <strain evidence="8 9">SC-63-C7</strain>
    </source>
</reference>
<comment type="subcellular location">
    <subcellularLocation>
        <location evidence="1">Cell membrane</location>
        <topology evidence="1">Multi-pass membrane protein</topology>
    </subcellularLocation>
</comment>
<feature type="transmembrane region" description="Helical" evidence="6">
    <location>
        <begin position="6"/>
        <end position="22"/>
    </location>
</feature>
<feature type="transmembrane region" description="Helical" evidence="6">
    <location>
        <begin position="29"/>
        <end position="46"/>
    </location>
</feature>
<dbReference type="RefSeq" id="WP_058514723.1">
    <property type="nucleotide sequence ID" value="NZ_CAAAIH010000034.1"/>
</dbReference>
<dbReference type="InterPro" id="IPR025383">
    <property type="entry name" value="MrpA_C/MbhD"/>
</dbReference>
<dbReference type="Gene3D" id="1.20.120.1200">
    <property type="entry name" value="NADH-ubiquinone/plastoquinone oxidoreductase chain 6, subunit NuoJ"/>
    <property type="match status" value="1"/>
</dbReference>
<gene>
    <name evidence="8" type="ORF">Lsan_2667</name>
</gene>
<feature type="transmembrane region" description="Helical" evidence="6">
    <location>
        <begin position="52"/>
        <end position="72"/>
    </location>
</feature>
<evidence type="ECO:0000256" key="5">
    <source>
        <dbReference type="ARBA" id="ARBA00023136"/>
    </source>
</evidence>
<dbReference type="EMBL" id="LNYU01000078">
    <property type="protein sequence ID" value="KTD57045.1"/>
    <property type="molecule type" value="Genomic_DNA"/>
</dbReference>
<evidence type="ECO:0000313" key="9">
    <source>
        <dbReference type="Proteomes" id="UP000054703"/>
    </source>
</evidence>
<dbReference type="GO" id="GO:0005886">
    <property type="term" value="C:plasma membrane"/>
    <property type="evidence" value="ECO:0007669"/>
    <property type="project" value="UniProtKB-SubCell"/>
</dbReference>
<dbReference type="Pfam" id="PF13244">
    <property type="entry name" value="MbhD"/>
    <property type="match status" value="1"/>
</dbReference>
<evidence type="ECO:0000256" key="3">
    <source>
        <dbReference type="ARBA" id="ARBA00022692"/>
    </source>
</evidence>
<dbReference type="Proteomes" id="UP000054703">
    <property type="component" value="Unassembled WGS sequence"/>
</dbReference>
<evidence type="ECO:0000313" key="8">
    <source>
        <dbReference type="EMBL" id="KTD57045.1"/>
    </source>
</evidence>
<evidence type="ECO:0000259" key="7">
    <source>
        <dbReference type="Pfam" id="PF13244"/>
    </source>
</evidence>